<dbReference type="SUPFAM" id="SSF56935">
    <property type="entry name" value="Porins"/>
    <property type="match status" value="1"/>
</dbReference>
<proteinExistence type="predicted"/>
<feature type="signal peptide" evidence="1">
    <location>
        <begin position="1"/>
        <end position="21"/>
    </location>
</feature>
<reference evidence="2 3" key="1">
    <citation type="submission" date="2016-11" db="EMBL/GenBank/DDBJ databases">
        <authorList>
            <person name="Jaros S."/>
            <person name="Januszkiewicz K."/>
            <person name="Wedrychowicz H."/>
        </authorList>
    </citation>
    <scope>NUCLEOTIDE SEQUENCE [LARGE SCALE GENOMIC DNA]</scope>
    <source>
        <strain evidence="2 3">DSM 27063</strain>
    </source>
</reference>
<evidence type="ECO:0000313" key="2">
    <source>
        <dbReference type="EMBL" id="SHI52358.1"/>
    </source>
</evidence>
<name>A0A1M6BV28_9BACT</name>
<dbReference type="AlphaFoldDB" id="A0A1M6BV28"/>
<gene>
    <name evidence="2" type="ORF">SAMN05444280_10335</name>
</gene>
<sequence length="405" mass="44848">MIMKRKLLFIALLLSSFLTFAQDEEKEDGFTFGGAMRYNILSTNYESGSNSLNPQFTWDTWRLNVDGSMAGIDLSFEYRFYPTFGSHFIHHGFLGYAFSDNVYMELGVTQVPFGITTYASHSWWFQGPYYVGLEDDYDMGINFDINTGENGILSLAYFRQAEPEGPRAGGDVTYGNAGPGRYSYDIVPGTGATENNGETATVAAHIRELGQFNARYAYNVADGWELGASAQIGGIYNSVLDESETSTAFAGHVVGNFGNFNLKAEYVNYNYKAKSDDGQDLDVIQMGAYGDIYYGGDNYTGGVAAKANMYVAGLAYTIPVEWGPISSIQPYVDYTLIDKTNENFHDTEHLIPGFLVSAGGIYAYFDYAMGKNQPWLTDDFGKGLGSGVADPDWNKRFNINIGYYF</sequence>
<evidence type="ECO:0008006" key="4">
    <source>
        <dbReference type="Google" id="ProtNLM"/>
    </source>
</evidence>
<evidence type="ECO:0000313" key="3">
    <source>
        <dbReference type="Proteomes" id="UP000184050"/>
    </source>
</evidence>
<organism evidence="2 3">
    <name type="scientific">Tangfeifania diversioriginum</name>
    <dbReference type="NCBI Taxonomy" id="1168035"/>
    <lineage>
        <taxon>Bacteria</taxon>
        <taxon>Pseudomonadati</taxon>
        <taxon>Bacteroidota</taxon>
        <taxon>Bacteroidia</taxon>
        <taxon>Marinilabiliales</taxon>
        <taxon>Prolixibacteraceae</taxon>
        <taxon>Tangfeifania</taxon>
    </lineage>
</organism>
<feature type="chain" id="PRO_5012590270" description="Phosphate-selective porin O and P" evidence="1">
    <location>
        <begin position="22"/>
        <end position="405"/>
    </location>
</feature>
<evidence type="ECO:0000256" key="1">
    <source>
        <dbReference type="SAM" id="SignalP"/>
    </source>
</evidence>
<keyword evidence="3" id="KW-1185">Reference proteome</keyword>
<dbReference type="Gene3D" id="2.40.160.10">
    <property type="entry name" value="Porin"/>
    <property type="match status" value="1"/>
</dbReference>
<protein>
    <recommendedName>
        <fullName evidence="4">Phosphate-selective porin O and P</fullName>
    </recommendedName>
</protein>
<dbReference type="Proteomes" id="UP000184050">
    <property type="component" value="Unassembled WGS sequence"/>
</dbReference>
<keyword evidence="1" id="KW-0732">Signal</keyword>
<accession>A0A1M6BV28</accession>
<dbReference type="STRING" id="1168035.SAMN05444280_10335"/>
<dbReference type="InterPro" id="IPR023614">
    <property type="entry name" value="Porin_dom_sf"/>
</dbReference>
<dbReference type="EMBL" id="FQZE01000003">
    <property type="protein sequence ID" value="SHI52358.1"/>
    <property type="molecule type" value="Genomic_DNA"/>
</dbReference>